<accession>A0ABT2L9Z4</accession>
<feature type="compositionally biased region" description="Basic and acidic residues" evidence="1">
    <location>
        <begin position="154"/>
        <end position="169"/>
    </location>
</feature>
<protein>
    <submittedName>
        <fullName evidence="2">Type III effector protein</fullName>
    </submittedName>
</protein>
<dbReference type="EMBL" id="JAOCQI010000002">
    <property type="protein sequence ID" value="MCT7311991.1"/>
    <property type="molecule type" value="Genomic_DNA"/>
</dbReference>
<keyword evidence="3" id="KW-1185">Reference proteome</keyword>
<evidence type="ECO:0000256" key="1">
    <source>
        <dbReference type="SAM" id="MobiDB-lite"/>
    </source>
</evidence>
<feature type="compositionally biased region" description="Low complexity" evidence="1">
    <location>
        <begin position="8"/>
        <end position="32"/>
    </location>
</feature>
<proteinExistence type="predicted"/>
<sequence length="1329" mass="143064">MKIFSRHSSATPPAQTSSNAPASQSAQPSMPSVRKTSQLPGGLRDLADMVTASRQKKSAASLTNEQLKVALSSTTLSGRGTRAAHREAQKRIRNGKLQWPPQQPGQPQSAAPRAQEHAASASETPLHTPHAQANPNPTPTPTEQPHAESSGTAHAEHTEHTEHAEHDTQQDLAIVLRPPSPSSLSPSSSAHAQGRHTPPNAPVFDPDTGALNKPQLRQMALALKDALPTVPMALTRSHPHSDGLRAKLQHQLGTLQTIAADNTRKAPHEVGMAVRDAFASAAKTARQLAKSLGNHDPADAYKGIAALLNELKRTHLSGSAHDVMSHYAEKETANLEAKAPGISTAKPGSNVSTGTTGGVSISAFPTNRYAGAHVSVEAGGGKGRLYFADDDGDVDYWPSAQAFAKVALGGKLGEWAAKLTGRLDLSGGNVYLEHDDLRQLVKLVANHDANHAWVKSAGPHARQAMEQLESLANLVSHALGRNYTEAAGKPYFLNDAKIAKGFNTLKMTLLAGAIDQKVGGERFSTLMKAAYPPIADVLTDRIGSGQPMPAQPRRDVPDSVAYGDRFLAYRQVTGSLDASVGNETQGGTNLEAGGSFDVNLRGNVAQFFTESAAAPHTLLDPGYHKDYQSTFKLHQQLDAACAEPPPAQLHLYNETRKALTHELHAGPAQPFTETERLHYGEEADIPAQFRNAITHASPDQLNHATDQLEQLMGSYLQFANHAGAVLARNDRFMPAKERDTLTQHREAAFAQINQTVWHGRYPQKDALANPEAFVAKSHAAISLALGCVGAHISVVKQQMAQREEHGTAGAEAILTADSMYKTAREMLDKTYLPLKNYDVQKNGPLKDKSLWQRWDTALKATVSGGAQSSALNAILNRFGRSSGKVQLGPFTGSISVGNSAGQVSLTAEARLMNANHQVNPSRTGKFWQFTFTAQGGAPITGAILNKAIEAAIEKFAPNMRLQDDKFDPHELLRQTQGLLLNVTDGTSLVVKLRQAPDVQNAPMELQYARVLRNKNSGMSLAVTVPTPHGTFTPSVSHTDSTQSYAGEVMGSDTSYLIMQHPFLAKIVDAEAHQEDAALRQAFDANPVQRDRYLANPNLMVDVVAKYAAATQEINAAAAENRPVQIKNEFVRYHAATPFARAAQVSTQVAAHAPGSTANGEQLFKLAEPLAKPIDVSHLDVEAMRARLQAMATIEERADYLCDSNQGRPLLDAFSKIIGNTRAINSAALFHTEERNIGIQSLVRNPKALQRENDQTQAALHGKPQPSGTIGQLRTRLEPTKASIKQANLANLQQFAAMNLPISQQAQQEIQRRKALLGNAFPADEGQSQT</sequence>
<comment type="caution">
    <text evidence="2">The sequence shown here is derived from an EMBL/GenBank/DDBJ whole genome shotgun (WGS) entry which is preliminary data.</text>
</comment>
<dbReference type="Proteomes" id="UP001164420">
    <property type="component" value="Unassembled WGS sequence"/>
</dbReference>
<evidence type="ECO:0000313" key="2">
    <source>
        <dbReference type="EMBL" id="MCT7311991.1"/>
    </source>
</evidence>
<feature type="region of interest" description="Disordered" evidence="1">
    <location>
        <begin position="1"/>
        <end position="211"/>
    </location>
</feature>
<feature type="compositionally biased region" description="Polar residues" evidence="1">
    <location>
        <begin position="58"/>
        <end position="78"/>
    </location>
</feature>
<gene>
    <name evidence="2" type="ORF">N5J06_13590</name>
</gene>
<evidence type="ECO:0000313" key="3">
    <source>
        <dbReference type="Proteomes" id="UP001164420"/>
    </source>
</evidence>
<dbReference type="RefSeq" id="WP_260784869.1">
    <property type="nucleotide sequence ID" value="NZ_JAOCQI010000002.1"/>
</dbReference>
<name>A0ABT2L9Z4_9RALS</name>
<reference evidence="2 3" key="1">
    <citation type="journal article" date="2023" name="Front. Microbiol.">
        <title>Ralstonia chuxiongensis sp. nov., Ralstonia mojiangensis sp. nov., and Ralstonia soli sp. nov., isolated from tobacco fields, are three novel species in the family Burkholderiaceae.</title>
        <authorList>
            <person name="Lu C.H."/>
            <person name="Zhang Y.Y."/>
            <person name="Jiang N."/>
            <person name="Chen W."/>
            <person name="Shao X."/>
            <person name="Zhao Z.M."/>
            <person name="Lu W.L."/>
            <person name="Hu X."/>
            <person name="Xi Y.X."/>
            <person name="Zou S.Y."/>
            <person name="Wei Q.J."/>
            <person name="Lin Z.L."/>
            <person name="Gong L."/>
            <person name="Gai X.T."/>
            <person name="Zhang L.Q."/>
            <person name="Li J.Y."/>
            <person name="Jin Y."/>
            <person name="Xia Z.Y."/>
        </authorList>
    </citation>
    <scope>NUCLEOTIDE SEQUENCE [LARGE SCALE GENOMIC DNA]</scope>
    <source>
        <strain evidence="2 3">22TCJT01-1</strain>
    </source>
</reference>
<organism evidence="2 3">
    <name type="scientific">Ralstonia mojiangensis</name>
    <dbReference type="NCBI Taxonomy" id="2953895"/>
    <lineage>
        <taxon>Bacteria</taxon>
        <taxon>Pseudomonadati</taxon>
        <taxon>Pseudomonadota</taxon>
        <taxon>Betaproteobacteria</taxon>
        <taxon>Burkholderiales</taxon>
        <taxon>Burkholderiaceae</taxon>
        <taxon>Ralstonia</taxon>
    </lineage>
</organism>